<proteinExistence type="predicted"/>
<feature type="compositionally biased region" description="Basic and acidic residues" evidence="1">
    <location>
        <begin position="30"/>
        <end position="41"/>
    </location>
</feature>
<dbReference type="EMBL" id="CAJVQB010008855">
    <property type="protein sequence ID" value="CAG8723973.1"/>
    <property type="molecule type" value="Genomic_DNA"/>
</dbReference>
<gene>
    <name evidence="2" type="ORF">GMARGA_LOCUS13762</name>
</gene>
<comment type="caution">
    <text evidence="2">The sequence shown here is derived from an EMBL/GenBank/DDBJ whole genome shotgun (WGS) entry which is preliminary data.</text>
</comment>
<feature type="compositionally biased region" description="Polar residues" evidence="1">
    <location>
        <begin position="42"/>
        <end position="52"/>
    </location>
</feature>
<feature type="region of interest" description="Disordered" evidence="1">
    <location>
        <begin position="30"/>
        <end position="52"/>
    </location>
</feature>
<feature type="non-terminal residue" evidence="2">
    <location>
        <position position="1"/>
    </location>
</feature>
<evidence type="ECO:0000313" key="2">
    <source>
        <dbReference type="EMBL" id="CAG8723973.1"/>
    </source>
</evidence>
<sequence>PRKATKSIYQYKIYNIYDGSNNNFYDSKYRKEKANKPKDNKFQSQEPKNQNM</sequence>
<keyword evidence="3" id="KW-1185">Reference proteome</keyword>
<name>A0ABN7V2Z4_GIGMA</name>
<organism evidence="2 3">
    <name type="scientific">Gigaspora margarita</name>
    <dbReference type="NCBI Taxonomy" id="4874"/>
    <lineage>
        <taxon>Eukaryota</taxon>
        <taxon>Fungi</taxon>
        <taxon>Fungi incertae sedis</taxon>
        <taxon>Mucoromycota</taxon>
        <taxon>Glomeromycotina</taxon>
        <taxon>Glomeromycetes</taxon>
        <taxon>Diversisporales</taxon>
        <taxon>Gigasporaceae</taxon>
        <taxon>Gigaspora</taxon>
    </lineage>
</organism>
<protein>
    <submittedName>
        <fullName evidence="2">11368_t:CDS:1</fullName>
    </submittedName>
</protein>
<reference evidence="2 3" key="1">
    <citation type="submission" date="2021-06" db="EMBL/GenBank/DDBJ databases">
        <authorList>
            <person name="Kallberg Y."/>
            <person name="Tangrot J."/>
            <person name="Rosling A."/>
        </authorList>
    </citation>
    <scope>NUCLEOTIDE SEQUENCE [LARGE SCALE GENOMIC DNA]</scope>
    <source>
        <strain evidence="2 3">120-4 pot B 10/14</strain>
    </source>
</reference>
<accession>A0ABN7V2Z4</accession>
<evidence type="ECO:0000313" key="3">
    <source>
        <dbReference type="Proteomes" id="UP000789901"/>
    </source>
</evidence>
<evidence type="ECO:0000256" key="1">
    <source>
        <dbReference type="SAM" id="MobiDB-lite"/>
    </source>
</evidence>
<dbReference type="Proteomes" id="UP000789901">
    <property type="component" value="Unassembled WGS sequence"/>
</dbReference>